<dbReference type="Pfam" id="PF00995">
    <property type="entry name" value="Sec1"/>
    <property type="match status" value="1"/>
</dbReference>
<dbReference type="Gene3D" id="3.40.50.1910">
    <property type="match status" value="1"/>
</dbReference>
<dbReference type="OrthoDB" id="10266265at2759"/>
<gene>
    <name evidence="2" type="ORF">BOVATA_009600</name>
</gene>
<dbReference type="RefSeq" id="XP_028865710.1">
    <property type="nucleotide sequence ID" value="XM_029009877.1"/>
</dbReference>
<dbReference type="GeneID" id="39873237"/>
<comment type="similarity">
    <text evidence="1">Belongs to the STXBP/unc-18/SEC1 family.</text>
</comment>
<dbReference type="Gene3D" id="1.25.40.60">
    <property type="match status" value="1"/>
</dbReference>
<evidence type="ECO:0000313" key="2">
    <source>
        <dbReference type="EMBL" id="GBE59467.1"/>
    </source>
</evidence>
<dbReference type="Gene3D" id="3.40.50.2060">
    <property type="match status" value="1"/>
</dbReference>
<reference evidence="2 3" key="1">
    <citation type="journal article" date="2017" name="BMC Genomics">
        <title>Whole-genome assembly of Babesia ovata and comparative genomics between closely related pathogens.</title>
        <authorList>
            <person name="Yamagishi J."/>
            <person name="Asada M."/>
            <person name="Hakimi H."/>
            <person name="Tanaka T.Q."/>
            <person name="Sugimoto C."/>
            <person name="Kawazu S."/>
        </authorList>
    </citation>
    <scope>NUCLEOTIDE SEQUENCE [LARGE SCALE GENOMIC DNA]</scope>
    <source>
        <strain evidence="2 3">Miyake</strain>
    </source>
</reference>
<dbReference type="EMBL" id="BDSA01000001">
    <property type="protein sequence ID" value="GBE59467.1"/>
    <property type="molecule type" value="Genomic_DNA"/>
</dbReference>
<dbReference type="VEuPathDB" id="PiroplasmaDB:BOVATA_009600"/>
<dbReference type="SUPFAM" id="SSF56815">
    <property type="entry name" value="Sec1/munc18-like (SM) proteins"/>
    <property type="match status" value="1"/>
</dbReference>
<proteinExistence type="inferred from homology"/>
<dbReference type="InterPro" id="IPR036045">
    <property type="entry name" value="Sec1-like_sf"/>
</dbReference>
<dbReference type="InterPro" id="IPR001619">
    <property type="entry name" value="Sec1-like"/>
</dbReference>
<dbReference type="InterPro" id="IPR043154">
    <property type="entry name" value="Sec-1-like_dom1"/>
</dbReference>
<organism evidence="2 3">
    <name type="scientific">Babesia ovata</name>
    <dbReference type="NCBI Taxonomy" id="189622"/>
    <lineage>
        <taxon>Eukaryota</taxon>
        <taxon>Sar</taxon>
        <taxon>Alveolata</taxon>
        <taxon>Apicomplexa</taxon>
        <taxon>Aconoidasida</taxon>
        <taxon>Piroplasmida</taxon>
        <taxon>Babesiidae</taxon>
        <taxon>Babesia</taxon>
    </lineage>
</organism>
<dbReference type="AlphaFoldDB" id="A0A2H6K8Z5"/>
<dbReference type="Proteomes" id="UP000236319">
    <property type="component" value="Unassembled WGS sequence"/>
</dbReference>
<evidence type="ECO:0000313" key="3">
    <source>
        <dbReference type="Proteomes" id="UP000236319"/>
    </source>
</evidence>
<accession>A0A2H6K8Z5</accession>
<dbReference type="PANTHER" id="PTHR11679">
    <property type="entry name" value="VESICLE PROTEIN SORTING-ASSOCIATED"/>
    <property type="match status" value="1"/>
</dbReference>
<evidence type="ECO:0000256" key="1">
    <source>
        <dbReference type="ARBA" id="ARBA00009884"/>
    </source>
</evidence>
<name>A0A2H6K8Z5_9APIC</name>
<dbReference type="InterPro" id="IPR043127">
    <property type="entry name" value="Sec-1-like_dom3a"/>
</dbReference>
<sequence>MNDVNPYHFGSLTALLRENYASMLDRVKGLKLLILDDATAASMSLVQTHSYLLEGGVLLTTNISDDNLFNDDPQNLSNLRHLKAVYIIQPSHANVARLCDQLRSGYFKEYHLYFTSMPLEGQLEMLAKNDVLELVCGVYSYHTDLMAVCRYCFLLDAGTSDLYTSIHSGEAARVSQGLFNVFRIIKQIPSILHVSGSSEARELGLKVQSLLNNDLLNSEAILKTYSKFGTGESYGCSLLIYDRKCDCVTPLMNQWSYQAMIYELLPMSRNSVRVGEEDFILNPDFDDFYGANIFKEFADVEAALTEMIQDNKKSFSDAMNILQNIPQQTKICNETKRHVAILHELSQLIQSRDLLNTGLLEQDMGTHTRSSTEAFDAVVECLNNPNLEPFEKLRLALLFCLEYCRHEDKVNMIKDNLRMNGLESMVGKVDALLQYADVTDSGSDSFAIFSRAKSTLNKSLSSVSSSPYMRYSSRLAYIVQSLLKGRLDNRQFMLIPTMRRRLPRLFSFRGFSSQPKDRWQLTDEHRPTVSALDKYRQALSADRRKAIRRSDFLKFTGGRQPLISSHLKANLLASGIFVWCIFACYMTYRIMRPEDYAWVDAERQRIEAAKVKMQRIIELEKRGESAGTSPN</sequence>
<dbReference type="GO" id="GO:0016192">
    <property type="term" value="P:vesicle-mediated transport"/>
    <property type="evidence" value="ECO:0007669"/>
    <property type="project" value="InterPro"/>
</dbReference>
<comment type="caution">
    <text evidence="2">The sequence shown here is derived from an EMBL/GenBank/DDBJ whole genome shotgun (WGS) entry which is preliminary data.</text>
</comment>
<keyword evidence="3" id="KW-1185">Reference proteome</keyword>
<dbReference type="InterPro" id="IPR027482">
    <property type="entry name" value="Sec1-like_dom2"/>
</dbReference>
<dbReference type="Gene3D" id="3.90.830.10">
    <property type="entry name" value="Syntaxin Binding Protein 1, Chain A, domain 2"/>
    <property type="match status" value="1"/>
</dbReference>
<protein>
    <submittedName>
        <fullName evidence="2">Sec1 family protein</fullName>
    </submittedName>
</protein>